<feature type="transmembrane region" description="Helical" evidence="11">
    <location>
        <begin position="492"/>
        <end position="511"/>
    </location>
</feature>
<feature type="transmembrane region" description="Helical" evidence="11">
    <location>
        <begin position="582"/>
        <end position="600"/>
    </location>
</feature>
<feature type="transmembrane region" description="Helical" evidence="11">
    <location>
        <begin position="1260"/>
        <end position="1279"/>
    </location>
</feature>
<evidence type="ECO:0000256" key="8">
    <source>
        <dbReference type="ARBA" id="ARBA00023136"/>
    </source>
</evidence>
<evidence type="ECO:0000256" key="7">
    <source>
        <dbReference type="ARBA" id="ARBA00022989"/>
    </source>
</evidence>
<dbReference type="GO" id="GO:0003843">
    <property type="term" value="F:1,3-beta-D-glucan synthase activity"/>
    <property type="evidence" value="ECO:0007669"/>
    <property type="project" value="UniProtKB-EC"/>
</dbReference>
<evidence type="ECO:0000256" key="10">
    <source>
        <dbReference type="SAM" id="MobiDB-lite"/>
    </source>
</evidence>
<evidence type="ECO:0000256" key="3">
    <source>
        <dbReference type="ARBA" id="ARBA00012589"/>
    </source>
</evidence>
<feature type="transmembrane region" description="Helical" evidence="11">
    <location>
        <begin position="1623"/>
        <end position="1641"/>
    </location>
</feature>
<feature type="domain" description="1,3-beta-glucan synthase component FKS1-like" evidence="12">
    <location>
        <begin position="266"/>
        <end position="378"/>
    </location>
</feature>
<evidence type="ECO:0000313" key="14">
    <source>
        <dbReference type="Proteomes" id="UP000629468"/>
    </source>
</evidence>
<dbReference type="InterPro" id="IPR003440">
    <property type="entry name" value="Glyco_trans_48_dom"/>
</dbReference>
<feature type="transmembrane region" description="Helical" evidence="11">
    <location>
        <begin position="1558"/>
        <end position="1582"/>
    </location>
</feature>
<evidence type="ECO:0000259" key="12">
    <source>
        <dbReference type="SMART" id="SM01205"/>
    </source>
</evidence>
<dbReference type="Proteomes" id="UP000629468">
    <property type="component" value="Unassembled WGS sequence"/>
</dbReference>
<evidence type="ECO:0000256" key="9">
    <source>
        <dbReference type="ARBA" id="ARBA00047777"/>
    </source>
</evidence>
<keyword evidence="4" id="KW-0328">Glycosyltransferase</keyword>
<comment type="subcellular location">
    <subcellularLocation>
        <location evidence="1">Membrane</location>
        <topology evidence="1">Multi-pass membrane protein</topology>
    </subcellularLocation>
</comment>
<keyword evidence="6 11" id="KW-0812">Transmembrane</keyword>
<dbReference type="Pfam" id="PF14288">
    <property type="entry name" value="FKS1_dom1"/>
    <property type="match status" value="1"/>
</dbReference>
<dbReference type="SMART" id="SM01205">
    <property type="entry name" value="FKS1_dom1"/>
    <property type="match status" value="1"/>
</dbReference>
<feature type="transmembrane region" description="Helical" evidence="11">
    <location>
        <begin position="412"/>
        <end position="433"/>
    </location>
</feature>
<dbReference type="EMBL" id="JABXXO010000012">
    <property type="protein sequence ID" value="KAF7762272.1"/>
    <property type="molecule type" value="Genomic_DNA"/>
</dbReference>
<feature type="transmembrane region" description="Helical" evidence="11">
    <location>
        <begin position="1749"/>
        <end position="1775"/>
    </location>
</feature>
<feature type="compositionally biased region" description="Polar residues" evidence="10">
    <location>
        <begin position="11"/>
        <end position="20"/>
    </location>
</feature>
<dbReference type="GO" id="GO:0005886">
    <property type="term" value="C:plasma membrane"/>
    <property type="evidence" value="ECO:0007669"/>
    <property type="project" value="TreeGrafter"/>
</dbReference>
<name>A0A8H7C4A3_AGABI</name>
<feature type="transmembrane region" description="Helical" evidence="11">
    <location>
        <begin position="634"/>
        <end position="658"/>
    </location>
</feature>
<keyword evidence="7 11" id="KW-1133">Transmembrane helix</keyword>
<evidence type="ECO:0000256" key="4">
    <source>
        <dbReference type="ARBA" id="ARBA00022676"/>
    </source>
</evidence>
<protein>
    <recommendedName>
        <fullName evidence="3">1,3-beta-glucan synthase</fullName>
        <ecNumber evidence="3">2.4.1.34</ecNumber>
    </recommendedName>
</protein>
<comment type="catalytic activity">
    <reaction evidence="9">
        <text>[(1-&gt;3)-beta-D-glucosyl](n) + UDP-alpha-D-glucose = [(1-&gt;3)-beta-D-glucosyl](n+1) + UDP + H(+)</text>
        <dbReference type="Rhea" id="RHEA:21476"/>
        <dbReference type="Rhea" id="RHEA-COMP:11146"/>
        <dbReference type="Rhea" id="RHEA-COMP:14303"/>
        <dbReference type="ChEBI" id="CHEBI:15378"/>
        <dbReference type="ChEBI" id="CHEBI:37671"/>
        <dbReference type="ChEBI" id="CHEBI:58223"/>
        <dbReference type="ChEBI" id="CHEBI:58885"/>
        <dbReference type="EC" id="2.4.1.34"/>
    </reaction>
</comment>
<feature type="transmembrane region" description="Helical" evidence="11">
    <location>
        <begin position="453"/>
        <end position="472"/>
    </location>
</feature>
<evidence type="ECO:0000256" key="6">
    <source>
        <dbReference type="ARBA" id="ARBA00022692"/>
    </source>
</evidence>
<organism evidence="13 14">
    <name type="scientific">Agaricus bisporus var. burnettii</name>
    <dbReference type="NCBI Taxonomy" id="192524"/>
    <lineage>
        <taxon>Eukaryota</taxon>
        <taxon>Fungi</taxon>
        <taxon>Dikarya</taxon>
        <taxon>Basidiomycota</taxon>
        <taxon>Agaricomycotina</taxon>
        <taxon>Agaricomycetes</taxon>
        <taxon>Agaricomycetidae</taxon>
        <taxon>Agaricales</taxon>
        <taxon>Agaricineae</taxon>
        <taxon>Agaricaceae</taxon>
        <taxon>Agaricus</taxon>
    </lineage>
</organism>
<dbReference type="PANTHER" id="PTHR12741">
    <property type="entry name" value="LYST-INTERACTING PROTEIN LIP5 DOPAMINE RESPONSIVE PROTEIN DRG-1"/>
    <property type="match status" value="1"/>
</dbReference>
<feature type="transmembrane region" description="Helical" evidence="11">
    <location>
        <begin position="1594"/>
        <end position="1617"/>
    </location>
</feature>
<evidence type="ECO:0000256" key="2">
    <source>
        <dbReference type="ARBA" id="ARBA00009040"/>
    </source>
</evidence>
<dbReference type="GO" id="GO:0051278">
    <property type="term" value="P:fungal-type cell wall polysaccharide biosynthetic process"/>
    <property type="evidence" value="ECO:0007669"/>
    <property type="project" value="TreeGrafter"/>
</dbReference>
<keyword evidence="8 11" id="KW-0472">Membrane</keyword>
<comment type="caution">
    <text evidence="13">The sequence shown here is derived from an EMBL/GenBank/DDBJ whole genome shotgun (WGS) entry which is preliminary data.</text>
</comment>
<reference evidence="13 14" key="1">
    <citation type="journal article" name="Sci. Rep.">
        <title>Telomere-to-telomere assembled and centromere annotated genomes of the two main subspecies of the button mushroom Agaricus bisporus reveal especially polymorphic chromosome ends.</title>
        <authorList>
            <person name="Sonnenberg A.S.M."/>
            <person name="Sedaghat-Telgerd N."/>
            <person name="Lavrijssen B."/>
            <person name="Ohm R.A."/>
            <person name="Hendrickx P.M."/>
            <person name="Scholtmeijer K."/>
            <person name="Baars J.J.P."/>
            <person name="van Peer A."/>
        </authorList>
    </citation>
    <scope>NUCLEOTIDE SEQUENCE [LARGE SCALE GENOMIC DNA]</scope>
    <source>
        <strain evidence="13 14">H119_p4</strain>
    </source>
</reference>
<dbReference type="PANTHER" id="PTHR12741:SF48">
    <property type="entry name" value="1,3-BETA-GLUCAN SYNTHASE COMPONENT FKS1-RELATED"/>
    <property type="match status" value="1"/>
</dbReference>
<dbReference type="InterPro" id="IPR026899">
    <property type="entry name" value="FKS1-like_dom1"/>
</dbReference>
<gene>
    <name evidence="13" type="ORF">Agabi119p4_8865</name>
</gene>
<evidence type="ECO:0000256" key="1">
    <source>
        <dbReference type="ARBA" id="ARBA00004141"/>
    </source>
</evidence>
<dbReference type="GO" id="GO:0000148">
    <property type="term" value="C:1,3-beta-D-glucan synthase complex"/>
    <property type="evidence" value="ECO:0007669"/>
    <property type="project" value="InterPro"/>
</dbReference>
<dbReference type="GO" id="GO:0006075">
    <property type="term" value="P:(1-&gt;3)-beta-D-glucan biosynthetic process"/>
    <property type="evidence" value="ECO:0007669"/>
    <property type="project" value="InterPro"/>
</dbReference>
<keyword evidence="5" id="KW-0808">Transferase</keyword>
<evidence type="ECO:0000256" key="11">
    <source>
        <dbReference type="SAM" id="Phobius"/>
    </source>
</evidence>
<accession>A0A8H7C4A3</accession>
<dbReference type="Pfam" id="PF02364">
    <property type="entry name" value="Glucan_synthase"/>
    <property type="match status" value="1"/>
</dbReference>
<evidence type="ECO:0000313" key="13">
    <source>
        <dbReference type="EMBL" id="KAF7762272.1"/>
    </source>
</evidence>
<dbReference type="InterPro" id="IPR056261">
    <property type="entry name" value="FKS1-like_dom2"/>
</dbReference>
<dbReference type="EC" id="2.4.1.34" evidence="3"/>
<feature type="transmembrane region" description="Helical" evidence="11">
    <location>
        <begin position="1515"/>
        <end position="1538"/>
    </location>
</feature>
<evidence type="ECO:0000256" key="5">
    <source>
        <dbReference type="ARBA" id="ARBA00022679"/>
    </source>
</evidence>
<feature type="transmembrane region" description="Helical" evidence="11">
    <location>
        <begin position="1427"/>
        <end position="1445"/>
    </location>
</feature>
<comment type="similarity">
    <text evidence="2">Belongs to the glycosyltransferase 48 family.</text>
</comment>
<dbReference type="Pfam" id="PF23605">
    <property type="entry name" value="FKS1_dom2"/>
    <property type="match status" value="1"/>
</dbReference>
<feature type="transmembrane region" description="Helical" evidence="11">
    <location>
        <begin position="523"/>
        <end position="543"/>
    </location>
</feature>
<feature type="transmembrane region" description="Helical" evidence="11">
    <location>
        <begin position="1310"/>
        <end position="1331"/>
    </location>
</feature>
<sequence length="1789" mass="205033">MSARPGRISQEGYSSASPSADTHLHDPFSSANGHGRRGYYDTESDIDYTRRDGYRETYASDGSSPALNEPGYYDNNPAYDMYPPQDTDSDGDVYQRYNVPPSSESLGPQGRVPFPDASTPTFLESSVPGASRDSYPAWTPENNIPLSKEEIEDIFLDLTQKFGFQRDSMRNMFDFLMQLLDSRASRMPANNALISLHADYIGGHHANYRKWYFAAQLDLDDAIGKTQNPGLNRLKSTRGKQQRPSEKTLLSALERWRQAMNNMSQYDRLRQIALYLLCWGEGAQVRFVPECLCFIFKCADDYYRSPECQSRVDPVPEGLYLRSVIKPLYRFIRDQGYEVMDGKFVKRERDHDEIIGYDDVNQLFWYPEGIARISLRNKTRLVDLAPALRFMKFHEIDWERAFYKTYYEKRSFGHLIVNFNRIWVIHISMFFYYTAYNTPRIYLPPGGSAAMTWSATALGGAVATVIMILATLAEFSYIPTTWNNTAHLTRRLIFLLITLALTCGPTVYIAIVEHNGGGGSVALILGIVQFFISVVATVLFAVFPSGRMFGDRVAGKSRKYLASQTFTASYPALDKSKRFGSILLWILVFACKFAESYFYLTLSFSLPVAVMVGMKVQGCNDRIFGDALCTNQAAFTLTIMFIMDLVLFFLDTFLWYIIWNTVFSIARSFTLGLSIWTPWKDIYTRLPKRIYAKLLATQDMEVKYKPKVLVSQIWNAIIISMYREHLLSINHVQNLLYHQVDTGAGGRRSLRAPAFFVAQGDKGKKPEFFPPGSEAERRISFFAQSLTIAIPEPLPVHAMPTFTVLTPHYSEKTLLSLREIIREEDQNTRVTLLEYLKQLHPVEWENFVKDTKILAEESAMFNGNNPFANEKEGGSKVDDLPFYFIGFKSAAPEFTLRTRIWASLRAQTLYRTVSGMMNYSKAIKLLYRVENPEVVQMYGGNTDRLEQELERMARRKFKFLVSMQRYSKFNKEEHENAEFLLRAYPDLQIAYLEEEPPRKEGGDPRIFSCLVDGHSEFVPETGRRRPKFRIELPGNPILGDGKSDNQNHAIIFYRGEYLQLIDANQDNYLEECLKIRNVLGEFEEYAPPAQSPYLQWGLKDFKKPPVAIVGAREYIFSENIGILGDLAAGKEQTFGTLAARSMAWIGGKLHYGHPDFLHGLYMNTRGGVSKAQKGLHLNEDIYAGMNAFGRGGRIKHTEYYQCGKGRDLGFGTILNFQTKIGTGMGEQMLSREYYYLGTQLPIDRFLTFYYGHPGFHIHNMLVILSVHTFITTMVFLGTLNSNLRICQYTPSGQMIGGQGGCYNLVPVFEWIDRCIISIFLVFMISFLPLFLQELVERGTWKAVFRLAKQFGSLSPVFEVFSTQIYTHSILSNLTFGGARYIATGRGFATTRIYFSILFSRFAGPSIYLGFRTLIMLLYVTLTFWTNWLIYFWVSIVALCIAPFLFNPHQFVFTDFVIDYREFLRWMCRGNSRSHNNSWIGYCRLSRTMITGYKKKKLGHPSEKLSGDVPRARWRAVIWSEIIFPVCFAILFIVAYMFVKSFPDEDGNFGPSGLVRIAVISLGPIVFNAAVLLVLFIFSVFLGPMLDPVFPKFGSFMAFVAHALGTLGMIGFFEFLWYLERWDASRVVLGVIAVIAIQRAIHKILISVFLTREFKHDETNRAWWTGRWANRGLGSHLMSQPAREFIVKIIELSLWSSDLILGHMILFMLTPPILVPYFDRFHATILFWLRPSKQIRAPVYTNKQRRQRRWIVIKYGLFYVFVIALFIALIAIPALLHDRINIDCSFCQSL</sequence>
<feature type="region of interest" description="Disordered" evidence="10">
    <location>
        <begin position="1"/>
        <end position="111"/>
    </location>
</feature>
<proteinExistence type="inferred from homology"/>